<evidence type="ECO:0000256" key="3">
    <source>
        <dbReference type="ARBA" id="ARBA00022679"/>
    </source>
</evidence>
<dbReference type="InterPro" id="IPR017441">
    <property type="entry name" value="Protein_kinase_ATP_BS"/>
</dbReference>
<dbReference type="Pfam" id="PF00069">
    <property type="entry name" value="Pkinase"/>
    <property type="match status" value="1"/>
</dbReference>
<dbReference type="InterPro" id="IPR051334">
    <property type="entry name" value="SRPK"/>
</dbReference>
<organism evidence="11 12">
    <name type="scientific">Piloderma croceum (strain F 1598)</name>
    <dbReference type="NCBI Taxonomy" id="765440"/>
    <lineage>
        <taxon>Eukaryota</taxon>
        <taxon>Fungi</taxon>
        <taxon>Dikarya</taxon>
        <taxon>Basidiomycota</taxon>
        <taxon>Agaricomycotina</taxon>
        <taxon>Agaricomycetes</taxon>
        <taxon>Agaricomycetidae</taxon>
        <taxon>Atheliales</taxon>
        <taxon>Atheliaceae</taxon>
        <taxon>Piloderma</taxon>
    </lineage>
</organism>
<dbReference type="InterPro" id="IPR011009">
    <property type="entry name" value="Kinase-like_dom_sf"/>
</dbReference>
<evidence type="ECO:0000256" key="2">
    <source>
        <dbReference type="ARBA" id="ARBA00022527"/>
    </source>
</evidence>
<evidence type="ECO:0000256" key="1">
    <source>
        <dbReference type="ARBA" id="ARBA00012513"/>
    </source>
</evidence>
<dbReference type="GO" id="GO:0000245">
    <property type="term" value="P:spliceosomal complex assembly"/>
    <property type="evidence" value="ECO:0007669"/>
    <property type="project" value="TreeGrafter"/>
</dbReference>
<proteinExistence type="predicted"/>
<comment type="catalytic activity">
    <reaction evidence="7">
        <text>L-threonyl-[protein] + ATP = O-phospho-L-threonyl-[protein] + ADP + H(+)</text>
        <dbReference type="Rhea" id="RHEA:46608"/>
        <dbReference type="Rhea" id="RHEA-COMP:11060"/>
        <dbReference type="Rhea" id="RHEA-COMP:11605"/>
        <dbReference type="ChEBI" id="CHEBI:15378"/>
        <dbReference type="ChEBI" id="CHEBI:30013"/>
        <dbReference type="ChEBI" id="CHEBI:30616"/>
        <dbReference type="ChEBI" id="CHEBI:61977"/>
        <dbReference type="ChEBI" id="CHEBI:456216"/>
        <dbReference type="EC" id="2.7.11.1"/>
    </reaction>
</comment>
<dbReference type="Proteomes" id="UP000054166">
    <property type="component" value="Unassembled WGS sequence"/>
</dbReference>
<keyword evidence="4 9" id="KW-0547">Nucleotide-binding</keyword>
<evidence type="ECO:0000256" key="6">
    <source>
        <dbReference type="ARBA" id="ARBA00022840"/>
    </source>
</evidence>
<dbReference type="Gene3D" id="3.30.200.20">
    <property type="entry name" value="Phosphorylase Kinase, domain 1"/>
    <property type="match status" value="1"/>
</dbReference>
<evidence type="ECO:0000256" key="9">
    <source>
        <dbReference type="PROSITE-ProRule" id="PRU10141"/>
    </source>
</evidence>
<dbReference type="HOGENOM" id="CLU_1696188_0_0_1"/>
<dbReference type="Gene3D" id="1.10.510.10">
    <property type="entry name" value="Transferase(Phosphotransferase) domain 1"/>
    <property type="match status" value="1"/>
</dbReference>
<gene>
    <name evidence="11" type="ORF">PILCRDRAFT_816587</name>
</gene>
<feature type="binding site" evidence="9">
    <location>
        <position position="79"/>
    </location>
    <ligand>
        <name>ATP</name>
        <dbReference type="ChEBI" id="CHEBI:30616"/>
    </ligand>
</feature>
<keyword evidence="2" id="KW-0723">Serine/threonine-protein kinase</keyword>
<dbReference type="PROSITE" id="PS50011">
    <property type="entry name" value="PROTEIN_KINASE_DOM"/>
    <property type="match status" value="1"/>
</dbReference>
<dbReference type="OrthoDB" id="5979581at2759"/>
<evidence type="ECO:0000259" key="10">
    <source>
        <dbReference type="PROSITE" id="PS50011"/>
    </source>
</evidence>
<dbReference type="InterPro" id="IPR000719">
    <property type="entry name" value="Prot_kinase_dom"/>
</dbReference>
<protein>
    <recommendedName>
        <fullName evidence="1">non-specific serine/threonine protein kinase</fullName>
        <ecNumber evidence="1">2.7.11.1</ecNumber>
    </recommendedName>
</protein>
<evidence type="ECO:0000313" key="11">
    <source>
        <dbReference type="EMBL" id="KIM86044.1"/>
    </source>
</evidence>
<keyword evidence="5" id="KW-0418">Kinase</keyword>
<dbReference type="GO" id="GO:0005737">
    <property type="term" value="C:cytoplasm"/>
    <property type="evidence" value="ECO:0007669"/>
    <property type="project" value="TreeGrafter"/>
</dbReference>
<sequence length="155" mass="17474">MFSVGIPFLNRCNTTRPSAPSGPRLEGSLTDYARGGYHPINLGDVSQLRYKVVRKLGWGGYSTVWLAYDQRSGRHVAIKVLTADASASNKLHELQFLQHIQAHNRHHPGHSRVIQLLDNFYQAGPHGSHLCLCRRCWAKASSGYLQNTRKMSYPF</sequence>
<accession>A0A0C3G2G1</accession>
<dbReference type="InParanoid" id="A0A0C3G2G1"/>
<dbReference type="PANTHER" id="PTHR47634">
    <property type="entry name" value="PROTEIN KINASE DOMAIN-CONTAINING PROTEIN-RELATED"/>
    <property type="match status" value="1"/>
</dbReference>
<dbReference type="GO" id="GO:0005634">
    <property type="term" value="C:nucleus"/>
    <property type="evidence" value="ECO:0007669"/>
    <property type="project" value="TreeGrafter"/>
</dbReference>
<evidence type="ECO:0000256" key="7">
    <source>
        <dbReference type="ARBA" id="ARBA00047899"/>
    </source>
</evidence>
<keyword evidence="3" id="KW-0808">Transferase</keyword>
<dbReference type="PANTHER" id="PTHR47634:SF9">
    <property type="entry name" value="PROTEIN KINASE DOMAIN-CONTAINING PROTEIN-RELATED"/>
    <property type="match status" value="1"/>
</dbReference>
<name>A0A0C3G2G1_PILCF</name>
<evidence type="ECO:0000256" key="5">
    <source>
        <dbReference type="ARBA" id="ARBA00022777"/>
    </source>
</evidence>
<dbReference type="EC" id="2.7.11.1" evidence="1"/>
<evidence type="ECO:0000313" key="12">
    <source>
        <dbReference type="Proteomes" id="UP000054166"/>
    </source>
</evidence>
<dbReference type="EMBL" id="KN832983">
    <property type="protein sequence ID" value="KIM86044.1"/>
    <property type="molecule type" value="Genomic_DNA"/>
</dbReference>
<dbReference type="GO" id="GO:0004674">
    <property type="term" value="F:protein serine/threonine kinase activity"/>
    <property type="evidence" value="ECO:0007669"/>
    <property type="project" value="UniProtKB-KW"/>
</dbReference>
<dbReference type="AlphaFoldDB" id="A0A0C3G2G1"/>
<feature type="domain" description="Protein kinase" evidence="10">
    <location>
        <begin position="50"/>
        <end position="155"/>
    </location>
</feature>
<dbReference type="PROSITE" id="PS00107">
    <property type="entry name" value="PROTEIN_KINASE_ATP"/>
    <property type="match status" value="1"/>
</dbReference>
<dbReference type="STRING" id="765440.A0A0C3G2G1"/>
<reference evidence="11 12" key="1">
    <citation type="submission" date="2014-04" db="EMBL/GenBank/DDBJ databases">
        <authorList>
            <consortium name="DOE Joint Genome Institute"/>
            <person name="Kuo A."/>
            <person name="Tarkka M."/>
            <person name="Buscot F."/>
            <person name="Kohler A."/>
            <person name="Nagy L.G."/>
            <person name="Floudas D."/>
            <person name="Copeland A."/>
            <person name="Barry K.W."/>
            <person name="Cichocki N."/>
            <person name="Veneault-Fourrey C."/>
            <person name="LaButti K."/>
            <person name="Lindquist E.A."/>
            <person name="Lipzen A."/>
            <person name="Lundell T."/>
            <person name="Morin E."/>
            <person name="Murat C."/>
            <person name="Sun H."/>
            <person name="Tunlid A."/>
            <person name="Henrissat B."/>
            <person name="Grigoriev I.V."/>
            <person name="Hibbett D.S."/>
            <person name="Martin F."/>
            <person name="Nordberg H.P."/>
            <person name="Cantor M.N."/>
            <person name="Hua S.X."/>
        </authorList>
    </citation>
    <scope>NUCLEOTIDE SEQUENCE [LARGE SCALE GENOMIC DNA]</scope>
    <source>
        <strain evidence="11 12">F 1598</strain>
    </source>
</reference>
<evidence type="ECO:0000256" key="4">
    <source>
        <dbReference type="ARBA" id="ARBA00022741"/>
    </source>
</evidence>
<evidence type="ECO:0000256" key="8">
    <source>
        <dbReference type="ARBA" id="ARBA00048679"/>
    </source>
</evidence>
<reference evidence="12" key="2">
    <citation type="submission" date="2015-01" db="EMBL/GenBank/DDBJ databases">
        <title>Evolutionary Origins and Diversification of the Mycorrhizal Mutualists.</title>
        <authorList>
            <consortium name="DOE Joint Genome Institute"/>
            <consortium name="Mycorrhizal Genomics Consortium"/>
            <person name="Kohler A."/>
            <person name="Kuo A."/>
            <person name="Nagy L.G."/>
            <person name="Floudas D."/>
            <person name="Copeland A."/>
            <person name="Barry K.W."/>
            <person name="Cichocki N."/>
            <person name="Veneault-Fourrey C."/>
            <person name="LaButti K."/>
            <person name="Lindquist E.A."/>
            <person name="Lipzen A."/>
            <person name="Lundell T."/>
            <person name="Morin E."/>
            <person name="Murat C."/>
            <person name="Riley R."/>
            <person name="Ohm R."/>
            <person name="Sun H."/>
            <person name="Tunlid A."/>
            <person name="Henrissat B."/>
            <person name="Grigoriev I.V."/>
            <person name="Hibbett D.S."/>
            <person name="Martin F."/>
        </authorList>
    </citation>
    <scope>NUCLEOTIDE SEQUENCE [LARGE SCALE GENOMIC DNA]</scope>
    <source>
        <strain evidence="12">F 1598</strain>
    </source>
</reference>
<keyword evidence="12" id="KW-1185">Reference proteome</keyword>
<dbReference type="GO" id="GO:0050684">
    <property type="term" value="P:regulation of mRNA processing"/>
    <property type="evidence" value="ECO:0007669"/>
    <property type="project" value="TreeGrafter"/>
</dbReference>
<keyword evidence="6 9" id="KW-0067">ATP-binding</keyword>
<dbReference type="GO" id="GO:0005524">
    <property type="term" value="F:ATP binding"/>
    <property type="evidence" value="ECO:0007669"/>
    <property type="project" value="UniProtKB-UniRule"/>
</dbReference>
<comment type="catalytic activity">
    <reaction evidence="8">
        <text>L-seryl-[protein] + ATP = O-phospho-L-seryl-[protein] + ADP + H(+)</text>
        <dbReference type="Rhea" id="RHEA:17989"/>
        <dbReference type="Rhea" id="RHEA-COMP:9863"/>
        <dbReference type="Rhea" id="RHEA-COMP:11604"/>
        <dbReference type="ChEBI" id="CHEBI:15378"/>
        <dbReference type="ChEBI" id="CHEBI:29999"/>
        <dbReference type="ChEBI" id="CHEBI:30616"/>
        <dbReference type="ChEBI" id="CHEBI:83421"/>
        <dbReference type="ChEBI" id="CHEBI:456216"/>
        <dbReference type="EC" id="2.7.11.1"/>
    </reaction>
</comment>
<dbReference type="SUPFAM" id="SSF56112">
    <property type="entry name" value="Protein kinase-like (PK-like)"/>
    <property type="match status" value="1"/>
</dbReference>